<feature type="binding site" evidence="10">
    <location>
        <position position="298"/>
    </location>
    <ligand>
        <name>NAD(+)</name>
        <dbReference type="ChEBI" id="CHEBI:57540"/>
    </ligand>
</feature>
<dbReference type="Pfam" id="PF03721">
    <property type="entry name" value="UDPG_MGDP_dh_N"/>
    <property type="match status" value="1"/>
</dbReference>
<evidence type="ECO:0000256" key="10">
    <source>
        <dbReference type="PIRSR" id="PIRSR500134-3"/>
    </source>
</evidence>
<feature type="region of interest" description="Disordered" evidence="11">
    <location>
        <begin position="1"/>
        <end position="22"/>
    </location>
</feature>
<dbReference type="InterPro" id="IPR001732">
    <property type="entry name" value="UDP-Glc/GDP-Man_DH_N"/>
</dbReference>
<feature type="binding site" evidence="10">
    <location>
        <position position="181"/>
    </location>
    <ligand>
        <name>NAD(+)</name>
        <dbReference type="ChEBI" id="CHEBI:57540"/>
    </ligand>
</feature>
<dbReference type="KEGG" id="pry:Prubr_13930"/>
<sequence>MTIPYPSSQPMPAIPAVSPPSGAQRPRLTFLGTGYLGATYAICFAELGYEVIGFDVDEAKIAKLAAGSVPFHEPGLDELLRRNLAAGRLRFSTSYQETAEFGDVHFICVGTPQRADGMGADLSYVETAVTGLAPHLTRKALIVGKSTVPVGTAEWVEQLVGKHSSTDLGIEVAWSPEFLQEGFAVEDVLRPNRIVVGVKSEWANGMLYSAHKGVFDLAATEDREVPLVVTDFATAELVKVAANAFLATKISFINAMAEVCEVAGGDVTQLSRAIGYDPRIGNRFLQAGLGFGGACLPKDIRAFQARAQELGAGEALRFLHEVDLINLRRRTRVLTLAAELLDRRVGPAGPDLSGTRIAVLGATFKPNTDDVRDAPSLAVAAMLAKAGADVHLYDPEGNENARRTLPDLNYETSMNAAVQDADLVCVLTEWSDFRNADPVALGEIVGGRRVIDARNCLDTSLWTAAGWDYRGMGRP</sequence>
<evidence type="ECO:0000256" key="8">
    <source>
        <dbReference type="PIRSR" id="PIRSR500134-1"/>
    </source>
</evidence>
<dbReference type="SUPFAM" id="SSF52413">
    <property type="entry name" value="UDP-glucose/GDP-mannose dehydrogenase C-terminal domain"/>
    <property type="match status" value="1"/>
</dbReference>
<reference evidence="13" key="1">
    <citation type="submission" date="2020-08" db="EMBL/GenBank/DDBJ databases">
        <title>Whole genome shotgun sequence of Polymorphospora rubra NBRC 101157.</title>
        <authorList>
            <person name="Komaki H."/>
            <person name="Tamura T."/>
        </authorList>
    </citation>
    <scope>NUCLEOTIDE SEQUENCE</scope>
    <source>
        <strain evidence="13">NBRC 101157</strain>
    </source>
</reference>
<feature type="binding site" evidence="10">
    <location>
        <position position="147"/>
    </location>
    <ligand>
        <name>NAD(+)</name>
        <dbReference type="ChEBI" id="CHEBI:57540"/>
    </ligand>
</feature>
<dbReference type="Pfam" id="PF03720">
    <property type="entry name" value="UDPG_MGDP_dh_C"/>
    <property type="match status" value="1"/>
</dbReference>
<evidence type="ECO:0000256" key="11">
    <source>
        <dbReference type="SAM" id="MobiDB-lite"/>
    </source>
</evidence>
<dbReference type="UniPathway" id="UPA00038">
    <property type="reaction ID" value="UER00491"/>
</dbReference>
<dbReference type="EMBL" id="AP023359">
    <property type="protein sequence ID" value="BCJ64372.1"/>
    <property type="molecule type" value="Genomic_DNA"/>
</dbReference>
<dbReference type="Gene3D" id="1.20.5.100">
    <property type="entry name" value="Cytochrome c1, transmembrane anchor, C-terminal"/>
    <property type="match status" value="1"/>
</dbReference>
<dbReference type="AlphaFoldDB" id="A0A810MTS2"/>
<dbReference type="SMART" id="SM00984">
    <property type="entry name" value="UDPG_MGDP_dh_C"/>
    <property type="match status" value="1"/>
</dbReference>
<feature type="binding site" evidence="9">
    <location>
        <begin position="178"/>
        <end position="181"/>
    </location>
    <ligand>
        <name>substrate</name>
    </ligand>
</feature>
<gene>
    <name evidence="13" type="ORF">Prubr_13930</name>
</gene>
<dbReference type="InterPro" id="IPR017476">
    <property type="entry name" value="UDP-Glc/GDP-Man"/>
</dbReference>
<feature type="binding site" evidence="9">
    <location>
        <position position="239"/>
    </location>
    <ligand>
        <name>substrate</name>
    </ligand>
</feature>
<dbReference type="Gene3D" id="3.40.50.720">
    <property type="entry name" value="NAD(P)-binding Rossmann-like Domain"/>
    <property type="match status" value="2"/>
</dbReference>
<evidence type="ECO:0000256" key="2">
    <source>
        <dbReference type="ARBA" id="ARBA00006601"/>
    </source>
</evidence>
<dbReference type="PIRSF" id="PIRSF500134">
    <property type="entry name" value="UDPglc_DH_bac"/>
    <property type="match status" value="1"/>
</dbReference>
<dbReference type="GO" id="GO:0006065">
    <property type="term" value="P:UDP-glucuronate biosynthetic process"/>
    <property type="evidence" value="ECO:0007669"/>
    <property type="project" value="UniProtKB-UniPathway"/>
</dbReference>
<dbReference type="PIRSF" id="PIRSF000124">
    <property type="entry name" value="UDPglc_GDPman_dh"/>
    <property type="match status" value="1"/>
</dbReference>
<accession>A0A810MTS2</accession>
<dbReference type="GO" id="GO:0003979">
    <property type="term" value="F:UDP-glucose 6-dehydrogenase activity"/>
    <property type="evidence" value="ECO:0007669"/>
    <property type="project" value="UniProtKB-EC"/>
</dbReference>
<evidence type="ECO:0000256" key="5">
    <source>
        <dbReference type="ARBA" id="ARBA00023027"/>
    </source>
</evidence>
<dbReference type="InterPro" id="IPR036291">
    <property type="entry name" value="NAD(P)-bd_dom_sf"/>
</dbReference>
<comment type="catalytic activity">
    <reaction evidence="6 7">
        <text>UDP-alpha-D-glucose + 2 NAD(+) + H2O = UDP-alpha-D-glucuronate + 2 NADH + 3 H(+)</text>
        <dbReference type="Rhea" id="RHEA:23596"/>
        <dbReference type="ChEBI" id="CHEBI:15377"/>
        <dbReference type="ChEBI" id="CHEBI:15378"/>
        <dbReference type="ChEBI" id="CHEBI:57540"/>
        <dbReference type="ChEBI" id="CHEBI:57945"/>
        <dbReference type="ChEBI" id="CHEBI:58052"/>
        <dbReference type="ChEBI" id="CHEBI:58885"/>
        <dbReference type="EC" id="1.1.1.22"/>
    </reaction>
</comment>
<dbReference type="InterPro" id="IPR008927">
    <property type="entry name" value="6-PGluconate_DH-like_C_sf"/>
</dbReference>
<keyword evidence="5 7" id="KW-0520">NAD</keyword>
<dbReference type="PANTHER" id="PTHR43750">
    <property type="entry name" value="UDP-GLUCOSE 6-DEHYDROGENASE TUAD"/>
    <property type="match status" value="1"/>
</dbReference>
<dbReference type="InterPro" id="IPR014026">
    <property type="entry name" value="UDP-Glc/GDP-Man_DH_dimer"/>
</dbReference>
<organism evidence="13 14">
    <name type="scientific">Polymorphospora rubra</name>
    <dbReference type="NCBI Taxonomy" id="338584"/>
    <lineage>
        <taxon>Bacteria</taxon>
        <taxon>Bacillati</taxon>
        <taxon>Actinomycetota</taxon>
        <taxon>Actinomycetes</taxon>
        <taxon>Micromonosporales</taxon>
        <taxon>Micromonosporaceae</taxon>
        <taxon>Polymorphospora</taxon>
    </lineage>
</organism>
<name>A0A810MTS2_9ACTN</name>
<dbReference type="Proteomes" id="UP000680866">
    <property type="component" value="Chromosome"/>
</dbReference>
<feature type="binding site" evidence="10">
    <location>
        <position position="111"/>
    </location>
    <ligand>
        <name>NAD(+)</name>
        <dbReference type="ChEBI" id="CHEBI:57540"/>
    </ligand>
</feature>
<feature type="binding site" evidence="10">
    <location>
        <position position="372"/>
    </location>
    <ligand>
        <name>NAD(+)</name>
        <dbReference type="ChEBI" id="CHEBI:57540"/>
    </ligand>
</feature>
<proteinExistence type="inferred from homology"/>
<evidence type="ECO:0000256" key="3">
    <source>
        <dbReference type="ARBA" id="ARBA00012954"/>
    </source>
</evidence>
<evidence type="ECO:0000313" key="14">
    <source>
        <dbReference type="Proteomes" id="UP000680866"/>
    </source>
</evidence>
<comment type="similarity">
    <text evidence="2 7">Belongs to the UDP-glucose/GDP-mannose dehydrogenase family.</text>
</comment>
<dbReference type="RefSeq" id="WP_212822653.1">
    <property type="nucleotide sequence ID" value="NZ_AP023359.1"/>
</dbReference>
<feature type="binding site" evidence="9">
    <location>
        <position position="292"/>
    </location>
    <ligand>
        <name>substrate</name>
    </ligand>
</feature>
<feature type="binding site" evidence="10">
    <location>
        <position position="60"/>
    </location>
    <ligand>
        <name>NAD(+)</name>
        <dbReference type="ChEBI" id="CHEBI:57540"/>
    </ligand>
</feature>
<evidence type="ECO:0000256" key="1">
    <source>
        <dbReference type="ARBA" id="ARBA00004701"/>
    </source>
</evidence>
<dbReference type="NCBIfam" id="TIGR03026">
    <property type="entry name" value="NDP-sugDHase"/>
    <property type="match status" value="1"/>
</dbReference>
<dbReference type="Pfam" id="PF00984">
    <property type="entry name" value="UDPG_MGDP_dh"/>
    <property type="match status" value="1"/>
</dbReference>
<evidence type="ECO:0000259" key="12">
    <source>
        <dbReference type="SMART" id="SM00984"/>
    </source>
</evidence>
<dbReference type="InterPro" id="IPR036220">
    <property type="entry name" value="UDP-Glc/GDP-Man_DH_C_sf"/>
</dbReference>
<feature type="binding site" evidence="9">
    <location>
        <position position="365"/>
    </location>
    <ligand>
        <name>substrate</name>
    </ligand>
</feature>
<dbReference type="SUPFAM" id="SSF48179">
    <property type="entry name" value="6-phosphogluconate dehydrogenase C-terminal domain-like"/>
    <property type="match status" value="1"/>
</dbReference>
<evidence type="ECO:0000256" key="4">
    <source>
        <dbReference type="ARBA" id="ARBA00023002"/>
    </source>
</evidence>
<keyword evidence="4 7" id="KW-0560">Oxidoreductase</keyword>
<keyword evidence="14" id="KW-1185">Reference proteome</keyword>
<comment type="pathway">
    <text evidence="1">Nucleotide-sugar biosynthesis; UDP-alpha-D-glucuronate biosynthesis; UDP-alpha-D-glucuronate from UDP-alpha-D-glucose: step 1/1.</text>
</comment>
<feature type="binding site" evidence="10">
    <location>
        <position position="55"/>
    </location>
    <ligand>
        <name>NAD(+)</name>
        <dbReference type="ChEBI" id="CHEBI:57540"/>
    </ligand>
</feature>
<dbReference type="GO" id="GO:0051287">
    <property type="term" value="F:NAD binding"/>
    <property type="evidence" value="ECO:0007669"/>
    <property type="project" value="InterPro"/>
</dbReference>
<dbReference type="GO" id="GO:0000271">
    <property type="term" value="P:polysaccharide biosynthetic process"/>
    <property type="evidence" value="ECO:0007669"/>
    <property type="project" value="InterPro"/>
</dbReference>
<dbReference type="InterPro" id="IPR028357">
    <property type="entry name" value="UDPglc_DH_bac"/>
</dbReference>
<evidence type="ECO:0000256" key="9">
    <source>
        <dbReference type="PIRSR" id="PIRSR500134-2"/>
    </source>
</evidence>
<evidence type="ECO:0000256" key="6">
    <source>
        <dbReference type="ARBA" id="ARBA00047473"/>
    </source>
</evidence>
<feature type="active site" description="Nucleophile" evidence="8">
    <location>
        <position position="295"/>
    </location>
</feature>
<feature type="domain" description="UDP-glucose/GDP-mannose dehydrogenase C-terminal" evidence="12">
    <location>
        <begin position="358"/>
        <end position="459"/>
    </location>
</feature>
<dbReference type="InterPro" id="IPR014027">
    <property type="entry name" value="UDP-Glc/GDP-Man_DH_C"/>
</dbReference>
<dbReference type="SUPFAM" id="SSF51735">
    <property type="entry name" value="NAD(P)-binding Rossmann-fold domains"/>
    <property type="match status" value="1"/>
</dbReference>
<protein>
    <recommendedName>
        <fullName evidence="3 7">UDP-glucose 6-dehydrogenase</fullName>
        <ecNumber evidence="3 7">1.1.1.22</ecNumber>
    </recommendedName>
</protein>
<feature type="binding site" evidence="9">
    <location>
        <begin position="284"/>
        <end position="288"/>
    </location>
    <ligand>
        <name>substrate</name>
    </ligand>
</feature>
<evidence type="ECO:0000256" key="7">
    <source>
        <dbReference type="PIRNR" id="PIRNR000124"/>
    </source>
</evidence>
<dbReference type="PANTHER" id="PTHR43750:SF3">
    <property type="entry name" value="UDP-GLUCOSE 6-DEHYDROGENASE TUAD"/>
    <property type="match status" value="1"/>
</dbReference>
<dbReference type="EC" id="1.1.1.22" evidence="3 7"/>
<evidence type="ECO:0000313" key="13">
    <source>
        <dbReference type="EMBL" id="BCJ64372.1"/>
    </source>
</evidence>